<protein>
    <submittedName>
        <fullName evidence="1">Uncharacterized protein</fullName>
    </submittedName>
</protein>
<gene>
    <name evidence="1" type="ORF">Afil01_60680</name>
</gene>
<reference evidence="1" key="1">
    <citation type="submission" date="2023-03" db="EMBL/GenBank/DDBJ databases">
        <title>Actinorhabdospora filicis NBRC 111898.</title>
        <authorList>
            <person name="Ichikawa N."/>
            <person name="Sato H."/>
            <person name="Tonouchi N."/>
        </authorList>
    </citation>
    <scope>NUCLEOTIDE SEQUENCE</scope>
    <source>
        <strain evidence="1">NBRC 111898</strain>
    </source>
</reference>
<evidence type="ECO:0000313" key="1">
    <source>
        <dbReference type="EMBL" id="GLZ81261.1"/>
    </source>
</evidence>
<organism evidence="1 2">
    <name type="scientific">Actinorhabdospora filicis</name>
    <dbReference type="NCBI Taxonomy" id="1785913"/>
    <lineage>
        <taxon>Bacteria</taxon>
        <taxon>Bacillati</taxon>
        <taxon>Actinomycetota</taxon>
        <taxon>Actinomycetes</taxon>
        <taxon>Micromonosporales</taxon>
        <taxon>Micromonosporaceae</taxon>
        <taxon>Actinorhabdospora</taxon>
    </lineage>
</organism>
<proteinExistence type="predicted"/>
<name>A0A9W6WD50_9ACTN</name>
<dbReference type="RefSeq" id="WP_285666704.1">
    <property type="nucleotide sequence ID" value="NZ_BSTX01000005.1"/>
</dbReference>
<sequence>MSDFIPPEDYIHLFGAAKAPGWFPGLQPGFVRLGEKLDATRDESGYGPASVAHALAREPWDGRQQMVLWALLRALLRQPGSLPMFAPEIVEGCSWGRVDAMWVIQYTPAQPETVHLILAAVESVPPEDRPVLAATVAGLRELTGDPGVHARLDAIEKDIAGRPRPDDVLDPRLLDRIPEMRHLPIMELLSRCAVTKPERLPYWRRDNLRRAADGLHDAIRLLLMAVPGHLAEHGGFSHGEDVLRGLIMLELELPKKDLSPELRQPGLTALLADIIRAVDATRPRRGEKLANAAAEVLYYKKKAKGTVRQLVGEVTGKRLKARLEMVLEYM</sequence>
<keyword evidence="2" id="KW-1185">Reference proteome</keyword>
<dbReference type="EMBL" id="BSTX01000005">
    <property type="protein sequence ID" value="GLZ81261.1"/>
    <property type="molecule type" value="Genomic_DNA"/>
</dbReference>
<comment type="caution">
    <text evidence="1">The sequence shown here is derived from an EMBL/GenBank/DDBJ whole genome shotgun (WGS) entry which is preliminary data.</text>
</comment>
<dbReference type="Proteomes" id="UP001165079">
    <property type="component" value="Unassembled WGS sequence"/>
</dbReference>
<accession>A0A9W6WD50</accession>
<evidence type="ECO:0000313" key="2">
    <source>
        <dbReference type="Proteomes" id="UP001165079"/>
    </source>
</evidence>
<dbReference type="AlphaFoldDB" id="A0A9W6WD50"/>